<dbReference type="InterPro" id="IPR023393">
    <property type="entry name" value="START-like_dom_sf"/>
</dbReference>
<organism evidence="1">
    <name type="scientific">marine sediment metagenome</name>
    <dbReference type="NCBI Taxonomy" id="412755"/>
    <lineage>
        <taxon>unclassified sequences</taxon>
        <taxon>metagenomes</taxon>
        <taxon>ecological metagenomes</taxon>
    </lineage>
</organism>
<sequence>MSYLLSKRTVELAVPVASVFAFAANLENFPTWFPGALSIQARDTKEVDEVGKSYSEIVILPFGRKTKVNIQVMEAQKPIRLATEGNYRLLLPRMEMDFIAIDENRTKMQW</sequence>
<dbReference type="EMBL" id="LAZR01002840">
    <property type="protein sequence ID" value="KKN24981.1"/>
    <property type="molecule type" value="Genomic_DNA"/>
</dbReference>
<dbReference type="CDD" id="cd07812">
    <property type="entry name" value="SRPBCC"/>
    <property type="match status" value="1"/>
</dbReference>
<protein>
    <recommendedName>
        <fullName evidence="2">Coenzyme Q-binding protein COQ10 START domain-containing protein</fullName>
    </recommendedName>
</protein>
<proteinExistence type="predicted"/>
<evidence type="ECO:0000313" key="1">
    <source>
        <dbReference type="EMBL" id="KKN24981.1"/>
    </source>
</evidence>
<name>A0A0F9RIZ9_9ZZZZ</name>
<accession>A0A0F9RIZ9</accession>
<comment type="caution">
    <text evidence="1">The sequence shown here is derived from an EMBL/GenBank/DDBJ whole genome shotgun (WGS) entry which is preliminary data.</text>
</comment>
<evidence type="ECO:0008006" key="2">
    <source>
        <dbReference type="Google" id="ProtNLM"/>
    </source>
</evidence>
<dbReference type="Gene3D" id="3.30.530.20">
    <property type="match status" value="1"/>
</dbReference>
<dbReference type="AlphaFoldDB" id="A0A0F9RIZ9"/>
<dbReference type="SUPFAM" id="SSF55961">
    <property type="entry name" value="Bet v1-like"/>
    <property type="match status" value="1"/>
</dbReference>
<gene>
    <name evidence="1" type="ORF">LCGC14_0889510</name>
</gene>
<reference evidence="1" key="1">
    <citation type="journal article" date="2015" name="Nature">
        <title>Complex archaea that bridge the gap between prokaryotes and eukaryotes.</title>
        <authorList>
            <person name="Spang A."/>
            <person name="Saw J.H."/>
            <person name="Jorgensen S.L."/>
            <person name="Zaremba-Niedzwiedzka K."/>
            <person name="Martijn J."/>
            <person name="Lind A.E."/>
            <person name="van Eijk R."/>
            <person name="Schleper C."/>
            <person name="Guy L."/>
            <person name="Ettema T.J."/>
        </authorList>
    </citation>
    <scope>NUCLEOTIDE SEQUENCE</scope>
</reference>